<dbReference type="Proteomes" id="UP000002384">
    <property type="component" value="Chromosome"/>
</dbReference>
<dbReference type="Pfam" id="PF13646">
    <property type="entry name" value="HEAT_2"/>
    <property type="match status" value="1"/>
</dbReference>
<dbReference type="PROSITE" id="PS50837">
    <property type="entry name" value="NACHT"/>
    <property type="match status" value="1"/>
</dbReference>
<dbReference type="Gene3D" id="1.25.10.10">
    <property type="entry name" value="Leucine-rich Repeat Variant"/>
    <property type="match status" value="1"/>
</dbReference>
<evidence type="ECO:0000256" key="2">
    <source>
        <dbReference type="ARBA" id="ARBA00022738"/>
    </source>
</evidence>
<dbReference type="eggNOG" id="COG1413">
    <property type="taxonomic scope" value="Bacteria"/>
</dbReference>
<evidence type="ECO:0000313" key="5">
    <source>
        <dbReference type="Proteomes" id="UP000002384"/>
    </source>
</evidence>
<accession>B7K7W7</accession>
<dbReference type="EMBL" id="CP001291">
    <property type="protein sequence ID" value="ACK71163.1"/>
    <property type="molecule type" value="Genomic_DNA"/>
</dbReference>
<dbReference type="InterPro" id="IPR011989">
    <property type="entry name" value="ARM-like"/>
</dbReference>
<evidence type="ECO:0000259" key="3">
    <source>
        <dbReference type="PROSITE" id="PS50837"/>
    </source>
</evidence>
<dbReference type="HOGENOM" id="CLU_002747_1_0_3"/>
<evidence type="ECO:0000313" key="4">
    <source>
        <dbReference type="EMBL" id="ACK71163.1"/>
    </source>
</evidence>
<dbReference type="InterPro" id="IPR054569">
    <property type="entry name" value="NNH2"/>
</dbReference>
<gene>
    <name evidence="4" type="ordered locus">PCC7424_2751</name>
</gene>
<dbReference type="PANTHER" id="PTHR46844:SF1">
    <property type="entry name" value="SLR5058 PROTEIN"/>
    <property type="match status" value="1"/>
</dbReference>
<evidence type="ECO:0000256" key="1">
    <source>
        <dbReference type="ARBA" id="ARBA00022549"/>
    </source>
</evidence>
<dbReference type="SUPFAM" id="SSF52540">
    <property type="entry name" value="P-loop containing nucleoside triphosphate hydrolases"/>
    <property type="match status" value="1"/>
</dbReference>
<keyword evidence="1" id="KW-0042">Antenna complex</keyword>
<dbReference type="InterPro" id="IPR016024">
    <property type="entry name" value="ARM-type_fold"/>
</dbReference>
<dbReference type="STRING" id="65393.PCC7424_2751"/>
<sequence>MEWLAVWGATQAVGFVFKPILEDLAKDAAKDWVKDMFKGCLSNVVKLPEKDPLQIAAGKAIKEFLALFQQGLEDADLDDDAVKNYLKSLKKFISLKSVQEILGSPFQDNINTIDVIVLNQVWETYNLEPLPDEFNWNQLSKRYVKKVKAILIENDKLRDIFKSNRLEEIAENTQTEIKPDFDLIKYQETLRERYGNLPIGNLDPLTPELKIKLWGVFIAQNVRECQEYLPKVYEIPKEYQRRLKESGQLEKEITLEELEKFQKIYSSQPIRSVLEVIEDKNSKYSVILGDPGSGKSTLLKYLAIKWTELPTRELTVKPIPLLIELRDYIRSREDKECQNFLEFIHKSSGWVGHLNQFKLHEILKKGNALVMFDGLDEVFDSGQRETVINQIHNLTQTYPNVQVIVTSRVIGYEPSRLRDAQFHDFMIQDLDEKQIDEFITKWHDLTSDDERDKQRNQERLKQALRNSSAIQELGGNPLLLTMMAILNRSQELPRDRAELYNQCSRILLYQWDVRRALVEDKRVDPKVIDYKDKQELCRQIAYFMQSNETGLAGNLISSDDLERILRDYFKTIEISNPREMAKLIIHQLRHRNFILCLWGADYYAFVHRTFLEYFCASEFVWRFKESQTLSLEELKTGVFGKHWRDETWHEVLRLIAGQIEPKFVGEVIEFLMSQDGEGDKFLNLFLAADCLNEVRNRKEIQEIGDKLLVRVKELVHYGDIDEASRGKDQEKFYLILKIRDEFIKPIATTWHDDPTTLAYIKISAKLDKDEYVRERAIEQLITQYKDDPDIKDILKTIAQSDESGYVRERAIEQLAIHYNNDPDIKELLKTSARSDQDEWVRMGVIKVLAEHYNEDPDIKELLKTSARSDQHMWVRRSAIEQLVKYYQDDSTIKQFLKTIAQFDEFKWVREMAIEQLAIYYKDDSDIKEFLNTVLQLDEHEEE</sequence>
<dbReference type="InterPro" id="IPR027417">
    <property type="entry name" value="P-loop_NTPase"/>
</dbReference>
<organism evidence="4 5">
    <name type="scientific">Gloeothece citriformis (strain PCC 7424)</name>
    <name type="common">Cyanothece sp. (strain PCC 7424)</name>
    <dbReference type="NCBI Taxonomy" id="65393"/>
    <lineage>
        <taxon>Bacteria</taxon>
        <taxon>Bacillati</taxon>
        <taxon>Cyanobacteriota</taxon>
        <taxon>Cyanophyceae</taxon>
        <taxon>Oscillatoriophycideae</taxon>
        <taxon>Chroococcales</taxon>
        <taxon>Aphanothecaceae</taxon>
        <taxon>Gloeothece</taxon>
        <taxon>Gloeothece citriformis</taxon>
    </lineage>
</organism>
<dbReference type="AlphaFoldDB" id="B7K7W7"/>
<dbReference type="PANTHER" id="PTHR46844">
    <property type="entry name" value="SLR5058 PROTEIN"/>
    <property type="match status" value="1"/>
</dbReference>
<dbReference type="Pfam" id="PF22734">
    <property type="entry name" value="NNH2"/>
    <property type="match status" value="1"/>
</dbReference>
<dbReference type="GO" id="GO:0030089">
    <property type="term" value="C:phycobilisome"/>
    <property type="evidence" value="ECO:0007669"/>
    <property type="project" value="UniProtKB-KW"/>
</dbReference>
<reference evidence="5" key="1">
    <citation type="journal article" date="2011" name="MBio">
        <title>Novel metabolic attributes of the genus Cyanothece, comprising a group of unicellular nitrogen-fixing Cyanobacteria.</title>
        <authorList>
            <person name="Bandyopadhyay A."/>
            <person name="Elvitigala T."/>
            <person name="Welsh E."/>
            <person name="Stockel J."/>
            <person name="Liberton M."/>
            <person name="Min H."/>
            <person name="Sherman L.A."/>
            <person name="Pakrasi H.B."/>
        </authorList>
    </citation>
    <scope>NUCLEOTIDE SEQUENCE [LARGE SCALE GENOMIC DNA]</scope>
    <source>
        <strain evidence="5">PCC 7424</strain>
    </source>
</reference>
<dbReference type="KEGG" id="cyc:PCC7424_2751"/>
<dbReference type="InterPro" id="IPR007111">
    <property type="entry name" value="NACHT_NTPase"/>
</dbReference>
<proteinExistence type="predicted"/>
<dbReference type="Gene3D" id="3.40.50.300">
    <property type="entry name" value="P-loop containing nucleotide triphosphate hydrolases"/>
    <property type="match status" value="1"/>
</dbReference>
<dbReference type="RefSeq" id="WP_015954764.1">
    <property type="nucleotide sequence ID" value="NC_011729.1"/>
</dbReference>
<keyword evidence="5" id="KW-1185">Reference proteome</keyword>
<feature type="domain" description="NACHT" evidence="3">
    <location>
        <begin position="283"/>
        <end position="408"/>
    </location>
</feature>
<dbReference type="Pfam" id="PF05729">
    <property type="entry name" value="NACHT"/>
    <property type="match status" value="1"/>
</dbReference>
<name>B7K7W7_GLOC7</name>
<dbReference type="SUPFAM" id="SSF48371">
    <property type="entry name" value="ARM repeat"/>
    <property type="match status" value="1"/>
</dbReference>
<protein>
    <submittedName>
        <fullName evidence="4">Putative signal transduction protein with Nacht domain protein</fullName>
    </submittedName>
</protein>
<keyword evidence="2" id="KW-0605">Phycobilisome</keyword>
<dbReference type="eggNOG" id="COG5635">
    <property type="taxonomic scope" value="Bacteria"/>
</dbReference>